<dbReference type="Pfam" id="PF03937">
    <property type="entry name" value="Sdh5"/>
    <property type="match status" value="1"/>
</dbReference>
<dbReference type="Proteomes" id="UP000243106">
    <property type="component" value="Unassembled WGS sequence"/>
</dbReference>
<keyword evidence="5" id="KW-1185">Reference proteome</keyword>
<dbReference type="RefSeq" id="WP_093015343.1">
    <property type="nucleotide sequence ID" value="NZ_FOXV01000017.1"/>
</dbReference>
<dbReference type="SUPFAM" id="SSF109910">
    <property type="entry name" value="YgfY-like"/>
    <property type="match status" value="1"/>
</dbReference>
<gene>
    <name evidence="4" type="ORF">SAMN05421853_11750</name>
</gene>
<evidence type="ECO:0000256" key="2">
    <source>
        <dbReference type="ARBA" id="ARBA00019418"/>
    </source>
</evidence>
<evidence type="ECO:0000313" key="4">
    <source>
        <dbReference type="EMBL" id="SFQ66347.1"/>
    </source>
</evidence>
<comment type="similarity">
    <text evidence="1">Belongs to the SdhE FAD assembly factor family.</text>
</comment>
<dbReference type="PANTHER" id="PTHR12469">
    <property type="entry name" value="PROTEIN EMI5 HOMOLOG, MITOCHONDRIAL"/>
    <property type="match status" value="1"/>
</dbReference>
<protein>
    <recommendedName>
        <fullName evidence="2">FAD assembly factor SdhE</fullName>
    </recommendedName>
</protein>
<dbReference type="EMBL" id="FOXV01000017">
    <property type="protein sequence ID" value="SFQ66347.1"/>
    <property type="molecule type" value="Genomic_DNA"/>
</dbReference>
<dbReference type="AlphaFoldDB" id="A0A1I6ACQ8"/>
<name>A0A1I6ACQ8_9RHOB</name>
<accession>A0A1I6ACQ8</accession>
<dbReference type="Gene3D" id="1.10.150.250">
    <property type="entry name" value="Flavinator of succinate dehydrogenase"/>
    <property type="match status" value="1"/>
</dbReference>
<dbReference type="STRING" id="93684.SAMN05421853_11750"/>
<reference evidence="5" key="1">
    <citation type="submission" date="2016-10" db="EMBL/GenBank/DDBJ databases">
        <authorList>
            <person name="Varghese N."/>
            <person name="Submissions S."/>
        </authorList>
    </citation>
    <scope>NUCLEOTIDE SEQUENCE [LARGE SCALE GENOMIC DNA]</scope>
    <source>
        <strain evidence="5">JCM 10271</strain>
    </source>
</reference>
<dbReference type="PANTHER" id="PTHR12469:SF2">
    <property type="entry name" value="SUCCINATE DEHYDROGENASE ASSEMBLY FACTOR 2, MITOCHONDRIAL"/>
    <property type="match status" value="1"/>
</dbReference>
<sequence length="99" mass="11328">MIEESRNPHETREHRVKRLTMRSMRRGIKEMDLILMRFAAAKLAAMEEGGLDAYDALLSENDQDLYQWVTGQIEPPARHEAIVGEIREAIAEGYAASDR</sequence>
<keyword evidence="3" id="KW-0143">Chaperone</keyword>
<evidence type="ECO:0000256" key="1">
    <source>
        <dbReference type="ARBA" id="ARBA00008571"/>
    </source>
</evidence>
<proteinExistence type="inferred from homology"/>
<dbReference type="InterPro" id="IPR005631">
    <property type="entry name" value="SDH"/>
</dbReference>
<dbReference type="GO" id="GO:0006099">
    <property type="term" value="P:tricarboxylic acid cycle"/>
    <property type="evidence" value="ECO:0007669"/>
    <property type="project" value="TreeGrafter"/>
</dbReference>
<organism evidence="4 5">
    <name type="scientific">Roseivivax halotolerans</name>
    <dbReference type="NCBI Taxonomy" id="93684"/>
    <lineage>
        <taxon>Bacteria</taxon>
        <taxon>Pseudomonadati</taxon>
        <taxon>Pseudomonadota</taxon>
        <taxon>Alphaproteobacteria</taxon>
        <taxon>Rhodobacterales</taxon>
        <taxon>Roseobacteraceae</taxon>
        <taxon>Roseivivax</taxon>
    </lineage>
</organism>
<evidence type="ECO:0000256" key="3">
    <source>
        <dbReference type="ARBA" id="ARBA00023186"/>
    </source>
</evidence>
<evidence type="ECO:0000313" key="5">
    <source>
        <dbReference type="Proteomes" id="UP000243106"/>
    </source>
</evidence>
<dbReference type="InterPro" id="IPR036714">
    <property type="entry name" value="SDH_sf"/>
</dbReference>